<keyword evidence="5" id="KW-0539">Nucleus</keyword>
<organism evidence="8 9">
    <name type="scientific">Microthlaspi erraticum</name>
    <dbReference type="NCBI Taxonomy" id="1685480"/>
    <lineage>
        <taxon>Eukaryota</taxon>
        <taxon>Viridiplantae</taxon>
        <taxon>Streptophyta</taxon>
        <taxon>Embryophyta</taxon>
        <taxon>Tracheophyta</taxon>
        <taxon>Spermatophyta</taxon>
        <taxon>Magnoliopsida</taxon>
        <taxon>eudicotyledons</taxon>
        <taxon>Gunneridae</taxon>
        <taxon>Pentapetalae</taxon>
        <taxon>rosids</taxon>
        <taxon>malvids</taxon>
        <taxon>Brassicales</taxon>
        <taxon>Brassicaceae</taxon>
        <taxon>Coluteocarpeae</taxon>
        <taxon>Microthlaspi</taxon>
    </lineage>
</organism>
<dbReference type="InterPro" id="IPR002100">
    <property type="entry name" value="TF_MADSbox"/>
</dbReference>
<dbReference type="Proteomes" id="UP000467841">
    <property type="component" value="Unassembled WGS sequence"/>
</dbReference>
<name>A0A6D2KKR2_9BRAS</name>
<evidence type="ECO:0000256" key="5">
    <source>
        <dbReference type="ARBA" id="ARBA00023242"/>
    </source>
</evidence>
<dbReference type="GO" id="GO:0000987">
    <property type="term" value="F:cis-regulatory region sequence-specific DNA binding"/>
    <property type="evidence" value="ECO:0007669"/>
    <property type="project" value="InterPro"/>
</dbReference>
<feature type="compositionally biased region" description="Basic and acidic residues" evidence="6">
    <location>
        <begin position="112"/>
        <end position="123"/>
    </location>
</feature>
<keyword evidence="2" id="KW-0805">Transcription regulation</keyword>
<evidence type="ECO:0000313" key="8">
    <source>
        <dbReference type="EMBL" id="CAA7053683.1"/>
    </source>
</evidence>
<dbReference type="EMBL" id="CACVBM020001542">
    <property type="protein sequence ID" value="CAA7053683.1"/>
    <property type="molecule type" value="Genomic_DNA"/>
</dbReference>
<comment type="subcellular location">
    <subcellularLocation>
        <location evidence="1">Nucleus</location>
    </subcellularLocation>
</comment>
<dbReference type="InterPro" id="IPR033897">
    <property type="entry name" value="SRF-like_MADS-box"/>
</dbReference>
<gene>
    <name evidence="8" type="ORF">MERR_LOCUS40919</name>
</gene>
<protein>
    <recommendedName>
        <fullName evidence="7">MADS-box domain-containing protein</fullName>
    </recommendedName>
</protein>
<dbReference type="Pfam" id="PF00319">
    <property type="entry name" value="SRF-TF"/>
    <property type="match status" value="1"/>
</dbReference>
<proteinExistence type="predicted"/>
<dbReference type="PROSITE" id="PS50066">
    <property type="entry name" value="MADS_BOX_2"/>
    <property type="match status" value="1"/>
</dbReference>
<evidence type="ECO:0000256" key="6">
    <source>
        <dbReference type="SAM" id="MobiDB-lite"/>
    </source>
</evidence>
<dbReference type="OrthoDB" id="601557at2759"/>
<accession>A0A6D2KKR2</accession>
<dbReference type="Gene3D" id="3.40.1810.10">
    <property type="entry name" value="Transcription factor, MADS-box"/>
    <property type="match status" value="1"/>
</dbReference>
<feature type="region of interest" description="Disordered" evidence="6">
    <location>
        <begin position="154"/>
        <end position="175"/>
    </location>
</feature>
<feature type="region of interest" description="Disordered" evidence="6">
    <location>
        <begin position="92"/>
        <end position="123"/>
    </location>
</feature>
<keyword evidence="9" id="KW-1185">Reference proteome</keyword>
<feature type="region of interest" description="Disordered" evidence="6">
    <location>
        <begin position="1"/>
        <end position="36"/>
    </location>
</feature>
<dbReference type="InterPro" id="IPR036879">
    <property type="entry name" value="TF_MADSbox_sf"/>
</dbReference>
<evidence type="ECO:0000259" key="7">
    <source>
        <dbReference type="PROSITE" id="PS50066"/>
    </source>
</evidence>
<dbReference type="SUPFAM" id="SSF55455">
    <property type="entry name" value="SRF-like"/>
    <property type="match status" value="1"/>
</dbReference>
<dbReference type="CDD" id="cd00266">
    <property type="entry name" value="MADS_SRF_like"/>
    <property type="match status" value="1"/>
</dbReference>
<evidence type="ECO:0000313" key="9">
    <source>
        <dbReference type="Proteomes" id="UP000467841"/>
    </source>
</evidence>
<reference evidence="8" key="1">
    <citation type="submission" date="2020-01" db="EMBL/GenBank/DDBJ databases">
        <authorList>
            <person name="Mishra B."/>
        </authorList>
    </citation>
    <scope>NUCLEOTIDE SEQUENCE [LARGE SCALE GENOMIC DNA]</scope>
</reference>
<evidence type="ECO:0000256" key="1">
    <source>
        <dbReference type="ARBA" id="ARBA00004123"/>
    </source>
</evidence>
<dbReference type="GO" id="GO:0005634">
    <property type="term" value="C:nucleus"/>
    <property type="evidence" value="ECO:0007669"/>
    <property type="project" value="UniProtKB-SubCell"/>
</dbReference>
<evidence type="ECO:0000256" key="3">
    <source>
        <dbReference type="ARBA" id="ARBA00023125"/>
    </source>
</evidence>
<dbReference type="GO" id="GO:0045944">
    <property type="term" value="P:positive regulation of transcription by RNA polymerase II"/>
    <property type="evidence" value="ECO:0007669"/>
    <property type="project" value="InterPro"/>
</dbReference>
<dbReference type="GO" id="GO:0046983">
    <property type="term" value="F:protein dimerization activity"/>
    <property type="evidence" value="ECO:0007669"/>
    <property type="project" value="InterPro"/>
</dbReference>
<comment type="caution">
    <text evidence="8">The sequence shown here is derived from an EMBL/GenBank/DDBJ whole genome shotgun (WGS) entry which is preliminary data.</text>
</comment>
<dbReference type="SMART" id="SM00432">
    <property type="entry name" value="MADS"/>
    <property type="match status" value="1"/>
</dbReference>
<evidence type="ECO:0000256" key="2">
    <source>
        <dbReference type="ARBA" id="ARBA00023015"/>
    </source>
</evidence>
<feature type="domain" description="MADS-box" evidence="7">
    <location>
        <begin position="33"/>
        <end position="79"/>
    </location>
</feature>
<dbReference type="AlphaFoldDB" id="A0A6D2KKR2"/>
<keyword evidence="4" id="KW-0804">Transcription</keyword>
<dbReference type="GO" id="GO:0000981">
    <property type="term" value="F:DNA-binding transcription factor activity, RNA polymerase II-specific"/>
    <property type="evidence" value="ECO:0007669"/>
    <property type="project" value="InterPro"/>
</dbReference>
<sequence>MDSSFSSRATKNSKLSVRNQTQFKKSSNNMPASKKNNNLCMREQTLFKKAFELSTLCDVELCVLYYGRDGELIKTWPEDQTKVRDMAERFSKLSEGEKRKKSSNLSQFLNKKISDGKKHDDDNKLSDKLFEMEASLESRLRVFQEKLRLLSAPHDHQREPCAASSSTDPSPSLIVDNHQQKTEEPIANHLEQDQRQSLAVYSGFPIPTDLSKSSSSSSLINHPPNCSILLYNHVNRTFTQLPSTFHQPAMIPQNLDQGYSDSLLGGQRFGNIELPPLMQIESPPVQSDQNASWNHGFGYSDLLLEGQGIDGMGSCSNNQLPPMMQTQNPVFQFGNASWNQTTSFGDPMMFASLQLGFAAPIH</sequence>
<keyword evidence="3" id="KW-0238">DNA-binding</keyword>
<evidence type="ECO:0000256" key="4">
    <source>
        <dbReference type="ARBA" id="ARBA00023163"/>
    </source>
</evidence>